<evidence type="ECO:0000313" key="8">
    <source>
        <dbReference type="EMBL" id="CCO48885.1"/>
    </source>
</evidence>
<proteinExistence type="inferred from homology"/>
<feature type="domain" description="Replication gene A protein-like" evidence="7">
    <location>
        <begin position="150"/>
        <end position="453"/>
    </location>
</feature>
<dbReference type="GO" id="GO:0016787">
    <property type="term" value="F:hydrolase activity"/>
    <property type="evidence" value="ECO:0007669"/>
    <property type="project" value="UniProtKB-KW"/>
</dbReference>
<gene>
    <name evidence="8" type="ORF">VIBNISOn1_690003</name>
</gene>
<dbReference type="GO" id="GO:0004519">
    <property type="term" value="F:endonuclease activity"/>
    <property type="evidence" value="ECO:0007669"/>
    <property type="project" value="UniProtKB-KW"/>
</dbReference>
<evidence type="ECO:0000259" key="7">
    <source>
        <dbReference type="Pfam" id="PF05840"/>
    </source>
</evidence>
<comment type="similarity">
    <text evidence="2">Belongs to the phage GPA family.</text>
</comment>
<dbReference type="AlphaFoldDB" id="A0AAV2VWP0"/>
<keyword evidence="3" id="KW-0235">DNA replication</keyword>
<accession>A0AAV2VWP0</accession>
<dbReference type="EMBL" id="CAOF01000163">
    <property type="protein sequence ID" value="CCO48885.1"/>
    <property type="molecule type" value="Genomic_DNA"/>
</dbReference>
<evidence type="ECO:0000256" key="3">
    <source>
        <dbReference type="ARBA" id="ARBA00022705"/>
    </source>
</evidence>
<evidence type="ECO:0000256" key="6">
    <source>
        <dbReference type="ARBA" id="ARBA00022801"/>
    </source>
</evidence>
<dbReference type="InterPro" id="IPR008766">
    <property type="entry name" value="Replication_gene_A-like"/>
</dbReference>
<sequence>MSGEIAMARELVHDLATGKQEYIDFVPVHTPNSFIGNGHRPLEHKRFVSQAKHHTRRLSSLAELVSELQLPKRYQFSKINTGSTKQLGSSWRDDLYKSCYRHGDFSRHMVRAFTNICDKKNFSLSMQALNAANDRLNRNGYSVTISEEEIKELAKRRSKHFHRVLNAIPCPYESFDTAVSLIGELGLAFSESQVKKAKDNDELFSLVNRAMDEQWLVRQLRRKCAYELEQVARDLALVERHKQVYCSDFSVSRHRARCTANKEALQNTVAYDQDNEENWFTLSELAGKSVSNPEIRRTEMFVRLRGFEECAQELGHEAVFFTVTAPSRFHAVSKGQWNPKWLAGGSPTARQTHAYLLGLWQALGRTLSKKEIKVYGIRIVEPHQDGTPHHHMLLFMESEHREFVVNEFRRLAMEDSPNEKGAQKYRFKAERIDPEKGSAVGYVSKYLSKNVDGLHIDKDRGSSLDGAQAAERVVTWARVNQIRQFQFVGGPSVSVWREMRRLREEFNEEDAMFSDLEETEHYLLEKVRKAADVGDWKAFCYAMGGVFVKRKDQPVRLEYSATIAAQKLIESGEYSATRYGDKAQAQISGLMFKEIFLMTRFRTWKLENKKQFLRAQKQVLDGVTDWFDALEKEREYERMCEERFAEYERHVEALEELEALVFCSSELPSSCSVGAAPPDWMM</sequence>
<evidence type="ECO:0000313" key="9">
    <source>
        <dbReference type="Proteomes" id="UP000018211"/>
    </source>
</evidence>
<reference evidence="8 9" key="1">
    <citation type="journal article" date="2013" name="ISME J.">
        <title>Comparative genomics of pathogenic lineages of Vibrio nigripulchritudo identifies virulence-associated traits.</title>
        <authorList>
            <person name="Goudenege D."/>
            <person name="Labreuche Y."/>
            <person name="Krin E."/>
            <person name="Ansquer D."/>
            <person name="Mangenot S."/>
            <person name="Calteau A."/>
            <person name="Medigue C."/>
            <person name="Mazel D."/>
            <person name="Polz M.F."/>
            <person name="Le Roux F."/>
        </authorList>
    </citation>
    <scope>NUCLEOTIDE SEQUENCE [LARGE SCALE GENOMIC DNA]</scope>
    <source>
        <strain evidence="8 9">SOn1</strain>
    </source>
</reference>
<keyword evidence="6" id="KW-0378">Hydrolase</keyword>
<name>A0AAV2VWP0_9VIBR</name>
<protein>
    <submittedName>
        <fullName evidence="8">Bacteriophage replication gene A protein (GPA)</fullName>
    </submittedName>
</protein>
<dbReference type="GO" id="GO:0006260">
    <property type="term" value="P:DNA replication"/>
    <property type="evidence" value="ECO:0007669"/>
    <property type="project" value="UniProtKB-KW"/>
</dbReference>
<evidence type="ECO:0000256" key="5">
    <source>
        <dbReference type="ARBA" id="ARBA00022759"/>
    </source>
</evidence>
<organism evidence="8 9">
    <name type="scientific">Vibrio nigripulchritudo SOn1</name>
    <dbReference type="NCBI Taxonomy" id="1238450"/>
    <lineage>
        <taxon>Bacteria</taxon>
        <taxon>Pseudomonadati</taxon>
        <taxon>Pseudomonadota</taxon>
        <taxon>Gammaproteobacteria</taxon>
        <taxon>Vibrionales</taxon>
        <taxon>Vibrionaceae</taxon>
        <taxon>Vibrio</taxon>
    </lineage>
</organism>
<evidence type="ECO:0000256" key="1">
    <source>
        <dbReference type="ARBA" id="ARBA00003293"/>
    </source>
</evidence>
<comment type="caution">
    <text evidence="8">The sequence shown here is derived from an EMBL/GenBank/DDBJ whole genome shotgun (WGS) entry which is preliminary data.</text>
</comment>
<keyword evidence="4" id="KW-0540">Nuclease</keyword>
<evidence type="ECO:0000256" key="4">
    <source>
        <dbReference type="ARBA" id="ARBA00022722"/>
    </source>
</evidence>
<dbReference type="Pfam" id="PF05840">
    <property type="entry name" value="Phage_GPA"/>
    <property type="match status" value="1"/>
</dbReference>
<comment type="function">
    <text evidence="1">Possible endonuclease which induces a single-strand cut and initiates DNA replication.</text>
</comment>
<evidence type="ECO:0000256" key="2">
    <source>
        <dbReference type="ARBA" id="ARBA00009260"/>
    </source>
</evidence>
<keyword evidence="5" id="KW-0255">Endonuclease</keyword>
<dbReference type="Proteomes" id="UP000018211">
    <property type="component" value="Unassembled WGS sequence"/>
</dbReference>